<evidence type="ECO:0000313" key="2">
    <source>
        <dbReference type="EMBL" id="QJE95719.1"/>
    </source>
</evidence>
<dbReference type="InterPro" id="IPR001584">
    <property type="entry name" value="Integrase_cat-core"/>
</dbReference>
<protein>
    <submittedName>
        <fullName evidence="2">Transposase</fullName>
    </submittedName>
</protein>
<keyword evidence="3" id="KW-1185">Reference proteome</keyword>
<dbReference type="KEGG" id="luo:HHL09_07945"/>
<dbReference type="Proteomes" id="UP000501812">
    <property type="component" value="Chromosome"/>
</dbReference>
<accession>A0A858RH05</accession>
<gene>
    <name evidence="2" type="ORF">HHL09_07945</name>
</gene>
<dbReference type="RefSeq" id="WP_169454032.1">
    <property type="nucleotide sequence ID" value="NZ_CP051774.1"/>
</dbReference>
<reference evidence="2 3" key="1">
    <citation type="submission" date="2020-04" db="EMBL/GenBank/DDBJ databases">
        <title>Luteolibacter sp. G-1-1-1 isolated from soil.</title>
        <authorList>
            <person name="Dahal R.H."/>
        </authorList>
    </citation>
    <scope>NUCLEOTIDE SEQUENCE [LARGE SCALE GENOMIC DNA]</scope>
    <source>
        <strain evidence="2 3">G-1-1-1</strain>
    </source>
</reference>
<evidence type="ECO:0000259" key="1">
    <source>
        <dbReference type="Pfam" id="PF13683"/>
    </source>
</evidence>
<dbReference type="SUPFAM" id="SSF53098">
    <property type="entry name" value="Ribonuclease H-like"/>
    <property type="match status" value="1"/>
</dbReference>
<dbReference type="Pfam" id="PF13683">
    <property type="entry name" value="rve_3"/>
    <property type="match status" value="1"/>
</dbReference>
<organism evidence="2 3">
    <name type="scientific">Luteolibacter luteus</name>
    <dbReference type="NCBI Taxonomy" id="2728835"/>
    <lineage>
        <taxon>Bacteria</taxon>
        <taxon>Pseudomonadati</taxon>
        <taxon>Verrucomicrobiota</taxon>
        <taxon>Verrucomicrobiia</taxon>
        <taxon>Verrucomicrobiales</taxon>
        <taxon>Verrucomicrobiaceae</taxon>
        <taxon>Luteolibacter</taxon>
    </lineage>
</organism>
<dbReference type="InterPro" id="IPR012337">
    <property type="entry name" value="RNaseH-like_sf"/>
</dbReference>
<evidence type="ECO:0000313" key="3">
    <source>
        <dbReference type="Proteomes" id="UP000501812"/>
    </source>
</evidence>
<feature type="domain" description="Integrase catalytic" evidence="1">
    <location>
        <begin position="8"/>
        <end position="63"/>
    </location>
</feature>
<sequence>MESIRLPARSPNLNAFAERFVRSIKAECLDHLILVGEGSLRRAVEEFCIHYHQERNHQGLENKLIEADFGVSESVDRCTAQLRCRERVGGLLRYYHREAA</sequence>
<proteinExistence type="predicted"/>
<dbReference type="GO" id="GO:0015074">
    <property type="term" value="P:DNA integration"/>
    <property type="evidence" value="ECO:0007669"/>
    <property type="project" value="InterPro"/>
</dbReference>
<dbReference type="EMBL" id="CP051774">
    <property type="protein sequence ID" value="QJE95719.1"/>
    <property type="molecule type" value="Genomic_DNA"/>
</dbReference>
<dbReference type="AlphaFoldDB" id="A0A858RH05"/>
<name>A0A858RH05_9BACT</name>